<dbReference type="InterPro" id="IPR013320">
    <property type="entry name" value="ConA-like_dom_sf"/>
</dbReference>
<evidence type="ECO:0000256" key="7">
    <source>
        <dbReference type="SAM" id="MobiDB-lite"/>
    </source>
</evidence>
<name>A0A8C9U5C6_SCLFO</name>
<evidence type="ECO:0000256" key="6">
    <source>
        <dbReference type="ARBA" id="ARBA00022840"/>
    </source>
</evidence>
<dbReference type="Proteomes" id="UP000694397">
    <property type="component" value="Chromosome 5"/>
</dbReference>
<dbReference type="PRINTS" id="PR01407">
    <property type="entry name" value="BUTYPHLNCDUF"/>
</dbReference>
<proteinExistence type="predicted"/>
<evidence type="ECO:0000313" key="11">
    <source>
        <dbReference type="Proteomes" id="UP000694397"/>
    </source>
</evidence>
<dbReference type="InterPro" id="IPR032675">
    <property type="entry name" value="LRR_dom_sf"/>
</dbReference>
<feature type="domain" description="B30.2/SPRY" evidence="8">
    <location>
        <begin position="947"/>
        <end position="1140"/>
    </location>
</feature>
<dbReference type="GeneID" id="108931127"/>
<dbReference type="Ensembl" id="ENSSFOT00015073222.1">
    <property type="protein sequence ID" value="ENSSFOP00015057490.1"/>
    <property type="gene ID" value="ENSSFOG00015025322.1"/>
</dbReference>
<dbReference type="SMART" id="SM01288">
    <property type="entry name" value="FISNA"/>
    <property type="match status" value="1"/>
</dbReference>
<evidence type="ECO:0000256" key="4">
    <source>
        <dbReference type="ARBA" id="ARBA00022737"/>
    </source>
</evidence>
<reference evidence="10" key="3">
    <citation type="submission" date="2025-09" db="UniProtKB">
        <authorList>
            <consortium name="Ensembl"/>
        </authorList>
    </citation>
    <scope>IDENTIFICATION</scope>
</reference>
<feature type="compositionally biased region" description="Polar residues" evidence="7">
    <location>
        <begin position="83"/>
        <end position="103"/>
    </location>
</feature>
<reference evidence="10 11" key="1">
    <citation type="submission" date="2019-04" db="EMBL/GenBank/DDBJ databases">
        <authorList>
            <consortium name="Wellcome Sanger Institute Data Sharing"/>
        </authorList>
    </citation>
    <scope>NUCLEOTIDE SEQUENCE [LARGE SCALE GENOMIC DNA]</scope>
</reference>
<dbReference type="SMART" id="SM00449">
    <property type="entry name" value="SPRY"/>
    <property type="match status" value="1"/>
</dbReference>
<evidence type="ECO:0000313" key="10">
    <source>
        <dbReference type="Ensembl" id="ENSSFOP00015057490.1"/>
    </source>
</evidence>
<dbReference type="PROSITE" id="PS50837">
    <property type="entry name" value="NACHT"/>
    <property type="match status" value="1"/>
</dbReference>
<dbReference type="InterPro" id="IPR006574">
    <property type="entry name" value="PRY"/>
</dbReference>
<keyword evidence="2" id="KW-0963">Cytoplasm</keyword>
<organism evidence="10 11">
    <name type="scientific">Scleropages formosus</name>
    <name type="common">Asian bonytongue</name>
    <name type="synonym">Osteoglossum formosum</name>
    <dbReference type="NCBI Taxonomy" id="113540"/>
    <lineage>
        <taxon>Eukaryota</taxon>
        <taxon>Metazoa</taxon>
        <taxon>Chordata</taxon>
        <taxon>Craniata</taxon>
        <taxon>Vertebrata</taxon>
        <taxon>Euteleostomi</taxon>
        <taxon>Actinopterygii</taxon>
        <taxon>Neopterygii</taxon>
        <taxon>Teleostei</taxon>
        <taxon>Osteoglossocephala</taxon>
        <taxon>Osteoglossomorpha</taxon>
        <taxon>Osteoglossiformes</taxon>
        <taxon>Osteoglossidae</taxon>
        <taxon>Scleropages</taxon>
    </lineage>
</organism>
<feature type="region of interest" description="Disordered" evidence="7">
    <location>
        <begin position="69"/>
        <end position="105"/>
    </location>
</feature>
<keyword evidence="5" id="KW-0547">Nucleotide-binding</keyword>
<dbReference type="InterPro" id="IPR041267">
    <property type="entry name" value="NLRP_HD2"/>
</dbReference>
<dbReference type="InterPro" id="IPR001870">
    <property type="entry name" value="B30.2/SPRY"/>
</dbReference>
<dbReference type="Gene3D" id="3.80.10.10">
    <property type="entry name" value="Ribonuclease Inhibitor"/>
    <property type="match status" value="2"/>
</dbReference>
<dbReference type="FunFam" id="3.40.50.300:FF:000210">
    <property type="entry name" value="Si:dkey-16p6.1"/>
    <property type="match status" value="1"/>
</dbReference>
<dbReference type="Pfam" id="PF13765">
    <property type="entry name" value="PRY"/>
    <property type="match status" value="1"/>
</dbReference>
<evidence type="ECO:0000256" key="1">
    <source>
        <dbReference type="ARBA" id="ARBA00004496"/>
    </source>
</evidence>
<dbReference type="Gene3D" id="3.40.50.300">
    <property type="entry name" value="P-loop containing nucleotide triphosphate hydrolases"/>
    <property type="match status" value="1"/>
</dbReference>
<dbReference type="InterPro" id="IPR043136">
    <property type="entry name" value="B30.2/SPRY_sf"/>
</dbReference>
<reference evidence="10" key="2">
    <citation type="submission" date="2025-08" db="UniProtKB">
        <authorList>
            <consortium name="Ensembl"/>
        </authorList>
    </citation>
    <scope>IDENTIFICATION</scope>
</reference>
<dbReference type="InterPro" id="IPR003879">
    <property type="entry name" value="Butyrophylin_SPRY"/>
</dbReference>
<dbReference type="SUPFAM" id="SSF52047">
    <property type="entry name" value="RNI-like"/>
    <property type="match status" value="1"/>
</dbReference>
<dbReference type="GO" id="GO:0005524">
    <property type="term" value="F:ATP binding"/>
    <property type="evidence" value="ECO:0007669"/>
    <property type="project" value="UniProtKB-KW"/>
</dbReference>
<gene>
    <name evidence="10" type="primary">LOC108931127</name>
</gene>
<dbReference type="InterPro" id="IPR029495">
    <property type="entry name" value="NACHT-assoc"/>
</dbReference>
<dbReference type="InterPro" id="IPR041075">
    <property type="entry name" value="NOD1/2_WH"/>
</dbReference>
<evidence type="ECO:0000256" key="5">
    <source>
        <dbReference type="ARBA" id="ARBA00022741"/>
    </source>
</evidence>
<evidence type="ECO:0000256" key="3">
    <source>
        <dbReference type="ARBA" id="ARBA00022614"/>
    </source>
</evidence>
<evidence type="ECO:0000259" key="8">
    <source>
        <dbReference type="PROSITE" id="PS50188"/>
    </source>
</evidence>
<dbReference type="Pfam" id="PF13516">
    <property type="entry name" value="LRR_6"/>
    <property type="match status" value="3"/>
</dbReference>
<dbReference type="InterPro" id="IPR051261">
    <property type="entry name" value="NLR"/>
</dbReference>
<dbReference type="OrthoDB" id="120976at2759"/>
<dbReference type="Pfam" id="PF17779">
    <property type="entry name" value="WHD_NOD2"/>
    <property type="match status" value="1"/>
</dbReference>
<dbReference type="Pfam" id="PF05729">
    <property type="entry name" value="NACHT"/>
    <property type="match status" value="1"/>
</dbReference>
<dbReference type="InterPro" id="IPR027417">
    <property type="entry name" value="P-loop_NTPase"/>
</dbReference>
<protein>
    <submittedName>
        <fullName evidence="10">NACHT, LRR and PYD domains-containing protein 3-like</fullName>
    </submittedName>
</protein>
<dbReference type="Gene3D" id="2.60.120.920">
    <property type="match status" value="1"/>
</dbReference>
<sequence>MAPSRSTAYSTNATYTTYTRQANLAVRKEVLVSTLRSTSSRHCCSMGKKKSSWGCFRLCRRRAWQDGELPPSVTAADQKPCGSPSSSDGETTPSRRGHTSANPRNWAECQARQDSGLSLATQEFCSVQFASPASATGPQASISAHSSSTVVAPVVSNSSIGTLNITATVMGDGSSHSRTTGISVKEAQSKIKSSLEKRYASIFEGIPKRGKPSCLIDIYTDLYITKGESEQVNSEHEVWHAQAAAKRLETEELTVKCNDIFKSLIADKGCVLTKGIAGIGKTVSVQKFIIDWVDGIANTDITFIFPLPFRELNLVKHMKFNLLELIYHFFPRMADIETIDLEEHRVLFIFDGLDECQLSLNFYQDSSKNMGSILRNVKESASLDVLLVNLINGNLLPSALLWITSRPAAVTQIPNECVDLVTEIRGFNDTQKVEYFSKRFRHDKDLASTIIKHIKLSRSLYIMCHIPVFCWISATVLEKIGHSEDKPKTLTQMYTYFLLYQTNQKNQKYGQNETSLKKMLASEIEMILKFGEVAFHHLNKSNLVFYEADLEQCRINIKDSMYSGMLTEIIKEEFGFHENKIYCFVHLSIQEYLAALFVHERYIHKHENPFKTPVSTRHELYDLHKSAVDVSLESKTGQWDLFLRFLLGVALESNQTLLSGLLGEPGCSPPKLENTIKYIKQQIRTSPSPERAINLFHCLHEMNDDSLVKEIQTYLGSGTPLDTELSPDQCSALAYALMMSEEVLEEFNLKIYNTTPAGRRRVLPILRFCRRARVNHCNLTKFLLEPVLVALQAPSTLLTELDLGYNKLGDVGVEVLCASLKSSAGILQVLRLNDCNLTGKCCEDLALLLLWQHSSLKDLELRGNDLGDSGVKHLCQALKNPICRLQRLGLSGCQVTEEGCASLASAVHSNISHLKELDVSYNHPGDSGIKLLSALLAQKDFSLENLHLEHSGQCRNRPGVEKYACQLSLDPNTVNNLLELSEDCRTVTYRGKHQYPEHPERFDWAQVLCREALSRRCYWEVEWEGGDIDVAVAYKKMARKLKTGKWDACGFGFNEHSWSLHFSGDGYSVFHNSKSTSVRARSAGSRRIGVYLDWAEGVLAFYRISKRTVLLHQVLAIFTEPLYAGFSVSQDYSLSISSLD</sequence>
<accession>A0A8C9U5C6</accession>
<dbReference type="PROSITE" id="PS50188">
    <property type="entry name" value="B302_SPRY"/>
    <property type="match status" value="1"/>
</dbReference>
<dbReference type="GO" id="GO:0005737">
    <property type="term" value="C:cytoplasm"/>
    <property type="evidence" value="ECO:0007669"/>
    <property type="project" value="UniProtKB-SubCell"/>
</dbReference>
<dbReference type="SUPFAM" id="SSF49899">
    <property type="entry name" value="Concanavalin A-like lectins/glucanases"/>
    <property type="match status" value="1"/>
</dbReference>
<dbReference type="KEGG" id="sfm:108931127"/>
<dbReference type="CDD" id="cd16040">
    <property type="entry name" value="SPRY_PRY_SNTX"/>
    <property type="match status" value="1"/>
</dbReference>
<keyword evidence="4" id="KW-0677">Repeat</keyword>
<keyword evidence="3" id="KW-0433">Leucine-rich repeat</keyword>
<dbReference type="Pfam" id="PF14484">
    <property type="entry name" value="FISNA"/>
    <property type="match status" value="1"/>
</dbReference>
<dbReference type="RefSeq" id="XP_018602244.1">
    <property type="nucleotide sequence ID" value="XM_018746728.2"/>
</dbReference>
<dbReference type="AlphaFoldDB" id="A0A8C9U5C6"/>
<feature type="domain" description="NACHT" evidence="9">
    <location>
        <begin position="269"/>
        <end position="409"/>
    </location>
</feature>
<dbReference type="PANTHER" id="PTHR24106">
    <property type="entry name" value="NACHT, LRR AND CARD DOMAINS-CONTAINING"/>
    <property type="match status" value="1"/>
</dbReference>
<dbReference type="Pfam" id="PF17776">
    <property type="entry name" value="NLRC4_HD2"/>
    <property type="match status" value="1"/>
</dbReference>
<dbReference type="GeneTree" id="ENSGT01150000286927"/>
<keyword evidence="11" id="KW-1185">Reference proteome</keyword>
<dbReference type="Pfam" id="PF00622">
    <property type="entry name" value="SPRY"/>
    <property type="match status" value="1"/>
</dbReference>
<comment type="subcellular location">
    <subcellularLocation>
        <location evidence="1">Cytoplasm</location>
    </subcellularLocation>
</comment>
<dbReference type="InterPro" id="IPR003877">
    <property type="entry name" value="SPRY_dom"/>
</dbReference>
<dbReference type="SMART" id="SM00368">
    <property type="entry name" value="LRR_RI"/>
    <property type="match status" value="4"/>
</dbReference>
<dbReference type="InterPro" id="IPR007111">
    <property type="entry name" value="NACHT_NTPase"/>
</dbReference>
<keyword evidence="6" id="KW-0067">ATP-binding</keyword>
<evidence type="ECO:0000259" key="9">
    <source>
        <dbReference type="PROSITE" id="PS50837"/>
    </source>
</evidence>
<dbReference type="InterPro" id="IPR001611">
    <property type="entry name" value="Leu-rich_rpt"/>
</dbReference>
<dbReference type="SMART" id="SM00589">
    <property type="entry name" value="PRY"/>
    <property type="match status" value="1"/>
</dbReference>
<evidence type="ECO:0000256" key="2">
    <source>
        <dbReference type="ARBA" id="ARBA00022490"/>
    </source>
</evidence>